<feature type="compositionally biased region" description="Polar residues" evidence="1">
    <location>
        <begin position="971"/>
        <end position="981"/>
    </location>
</feature>
<feature type="region of interest" description="Disordered" evidence="1">
    <location>
        <begin position="582"/>
        <end position="615"/>
    </location>
</feature>
<dbReference type="Gene3D" id="1.20.58.1520">
    <property type="match status" value="1"/>
</dbReference>
<feature type="compositionally biased region" description="Polar residues" evidence="1">
    <location>
        <begin position="1114"/>
        <end position="1135"/>
    </location>
</feature>
<feature type="region of interest" description="Disordered" evidence="1">
    <location>
        <begin position="999"/>
        <end position="1205"/>
    </location>
</feature>
<comment type="caution">
    <text evidence="2">The sequence shown here is derived from an EMBL/GenBank/DDBJ whole genome shotgun (WGS) entry which is preliminary data.</text>
</comment>
<evidence type="ECO:0000313" key="2">
    <source>
        <dbReference type="EMBL" id="KPI83733.1"/>
    </source>
</evidence>
<feature type="compositionally biased region" description="Low complexity" evidence="1">
    <location>
        <begin position="1058"/>
        <end position="1081"/>
    </location>
</feature>
<feature type="compositionally biased region" description="Low complexity" evidence="1">
    <location>
        <begin position="473"/>
        <end position="486"/>
    </location>
</feature>
<reference evidence="2 3" key="1">
    <citation type="journal article" date="2015" name="PLoS Pathog.">
        <title>Leptomonas seymouri: Adaptations to the Dixenous Life Cycle Analyzed by Genome Sequencing, Transcriptome Profiling and Co-infection with Leishmania donovani.</title>
        <authorList>
            <person name="Kraeva N."/>
            <person name="Butenko A."/>
            <person name="Hlavacova J."/>
            <person name="Kostygov A."/>
            <person name="Myskova J."/>
            <person name="Grybchuk D."/>
            <person name="Lestinova T."/>
            <person name="Votypka J."/>
            <person name="Volf P."/>
            <person name="Opperdoes F."/>
            <person name="Flegontov P."/>
            <person name="Lukes J."/>
            <person name="Yurchenko V."/>
        </authorList>
    </citation>
    <scope>NUCLEOTIDE SEQUENCE [LARGE SCALE GENOMIC DNA]</scope>
    <source>
        <strain evidence="2 3">ATCC 30220</strain>
    </source>
</reference>
<organism evidence="2 3">
    <name type="scientific">Leptomonas seymouri</name>
    <dbReference type="NCBI Taxonomy" id="5684"/>
    <lineage>
        <taxon>Eukaryota</taxon>
        <taxon>Discoba</taxon>
        <taxon>Euglenozoa</taxon>
        <taxon>Kinetoplastea</taxon>
        <taxon>Metakinetoplastina</taxon>
        <taxon>Trypanosomatida</taxon>
        <taxon>Trypanosomatidae</taxon>
        <taxon>Leishmaniinae</taxon>
        <taxon>Leptomonas</taxon>
    </lineage>
</organism>
<dbReference type="AlphaFoldDB" id="A0A0N1PBI9"/>
<evidence type="ECO:0000256" key="1">
    <source>
        <dbReference type="SAM" id="MobiDB-lite"/>
    </source>
</evidence>
<feature type="compositionally biased region" description="Polar residues" evidence="1">
    <location>
        <begin position="463"/>
        <end position="472"/>
    </location>
</feature>
<protein>
    <submittedName>
        <fullName evidence="2">Uncharacterized protein</fullName>
    </submittedName>
</protein>
<accession>A0A0N1PBI9</accession>
<evidence type="ECO:0000313" key="3">
    <source>
        <dbReference type="Proteomes" id="UP000038009"/>
    </source>
</evidence>
<feature type="region of interest" description="Disordered" evidence="1">
    <location>
        <begin position="355"/>
        <end position="400"/>
    </location>
</feature>
<feature type="region of interest" description="Disordered" evidence="1">
    <location>
        <begin position="961"/>
        <end position="982"/>
    </location>
</feature>
<feature type="compositionally biased region" description="Low complexity" evidence="1">
    <location>
        <begin position="372"/>
        <end position="388"/>
    </location>
</feature>
<gene>
    <name evidence="2" type="ORF">ABL78_7220</name>
</gene>
<dbReference type="Proteomes" id="UP000038009">
    <property type="component" value="Unassembled WGS sequence"/>
</dbReference>
<sequence>MSSSIPHNDPRLTPVVRQLATVAARVHAVWERMGVPPEDCSRRWQDFLHASLLPFVADFCKLQESAEYNAATENDVLLRDVCYLATRLEETPRHADVAVIVSLLRRHYTRTPMQSPLLLGSAGSSEEHLRPSAHCESGDGDAQPTATATRRSTKELMLLSLPSFTELLKQQLTENEVESGSKKEAQTAAPRAASTDKANSVGSNDDGAEQQQKGATAASETNAACDAEKEAGGDSMLENEEVTRPPHLSSAADARRALQHMMETSTHEGVRQQLQTELDSLTALADSRLRVLQLLCKQRAILSLSAVEQEALRAAYCEKYCEIEAQGSCVGELDKRSTTPLSGPATAVAAVTEPSISPPASSHFQSPPPSPKSSRNSSAASASSRSPAKITNGQQQHACRATAVAHGTTTLRPTTQAELQLLLSADSCAFDLSSSWGNAEQQQQQQKAQRSTAHTSDEESLHNESTTTWPICSSTTATATSQRRSTQVVTALPSAAPQQPQLPLLNGRPTIFQMDVSSVTAYGTHQDLSLHRIQQEAESILSSIADHNRRLQEETKEELQALETLEVLWRAVSAQVIVSKASPVDDKQEGDVEEERNPASRETHSDVAAKSKASRALATAVAPPLAPLQPTPFAESREQVMARYAQLQEAFAADVAAQQAAPSCSSTIAMNLATSTTSVPPEAGASSSSSSSSSPSAPKQTNTRIANATVPLRDDQVSGGFCLPPIVRQVLLAPSFAPVFNYVHHARVAYQKHLSAQQDAQVEEIMARLRTVYEAYYAATQDSAYAVAPDGELRVAMEEELLETLQASELEQRLSSSSLASEQTNACEASKFSDGGSAASPPSSSGRLLLSFQRHLTACQQVREQAADEIEFLRLRLDIIQQAEPLVLEYQSILLEDAEMQASSRERLLSKKVNMAKQLLQEEKVRRRVAKDLPRIIAHLTELVAAWDALQAADLHGDGHIGGVNGESHQHSSNKTGTASPKCSELCIRGQRVRNLLVRAPSRTATASSCARPRSISAHAAPTSRSVSPAPPPTSRTRTEPSYWSAARPHSSAVGQRSASPAYTQQQQPQRTPRRQATPSQLPSPSRKGGVSLSPSSTPNAAAAAAAAKRTAPPSLSTSSISPVHVYSQPTTAHQRYSPKPPLVPSGGVGLRVRSLSPLPRQGLSARAANTPVVSHAKKSQSPAPRPGAPAARPAPFSTNFKSHH</sequence>
<feature type="compositionally biased region" description="Low complexity" evidence="1">
    <location>
        <begin position="685"/>
        <end position="698"/>
    </location>
</feature>
<dbReference type="VEuPathDB" id="TriTrypDB:Lsey_0331_0010"/>
<feature type="region of interest" description="Disordered" evidence="1">
    <location>
        <begin position="115"/>
        <end position="150"/>
    </location>
</feature>
<dbReference type="OrthoDB" id="642895at2759"/>
<feature type="compositionally biased region" description="Basic and acidic residues" evidence="1">
    <location>
        <begin position="583"/>
        <end position="609"/>
    </location>
</feature>
<name>A0A0N1PBI9_LEPSE</name>
<feature type="region of interest" description="Disordered" evidence="1">
    <location>
        <begin position="436"/>
        <end position="486"/>
    </location>
</feature>
<dbReference type="OMA" id="TAYGTHQ"/>
<feature type="region of interest" description="Disordered" evidence="1">
    <location>
        <begin position="175"/>
        <end position="251"/>
    </location>
</feature>
<proteinExistence type="predicted"/>
<dbReference type="EMBL" id="LJSK01000331">
    <property type="protein sequence ID" value="KPI83733.1"/>
    <property type="molecule type" value="Genomic_DNA"/>
</dbReference>
<keyword evidence="3" id="KW-1185">Reference proteome</keyword>
<feature type="region of interest" description="Disordered" evidence="1">
    <location>
        <begin position="677"/>
        <end position="702"/>
    </location>
</feature>
<feature type="compositionally biased region" description="Polar residues" evidence="1">
    <location>
        <begin position="196"/>
        <end position="222"/>
    </location>
</feature>